<dbReference type="eggNOG" id="COG1020">
    <property type="taxonomic scope" value="Bacteria"/>
</dbReference>
<dbReference type="Gene3D" id="1.10.1200.10">
    <property type="entry name" value="ACP-like"/>
    <property type="match status" value="1"/>
</dbReference>
<evidence type="ECO:0000259" key="1">
    <source>
        <dbReference type="PROSITE" id="PS50075"/>
    </source>
</evidence>
<dbReference type="EMBL" id="AONI01000015">
    <property type="protein sequence ID" value="EPX77173.1"/>
    <property type="molecule type" value="Genomic_DNA"/>
</dbReference>
<dbReference type="InterPro" id="IPR009081">
    <property type="entry name" value="PP-bd_ACP"/>
</dbReference>
<proteinExistence type="predicted"/>
<dbReference type="AlphaFoldDB" id="S9QC65"/>
<organism evidence="2 3">
    <name type="scientific">Litoreibacter arenae DSM 19593</name>
    <dbReference type="NCBI Taxonomy" id="1123360"/>
    <lineage>
        <taxon>Bacteria</taxon>
        <taxon>Pseudomonadati</taxon>
        <taxon>Pseudomonadota</taxon>
        <taxon>Alphaproteobacteria</taxon>
        <taxon>Rhodobacterales</taxon>
        <taxon>Roseobacteraceae</taxon>
        <taxon>Litoreibacter</taxon>
    </lineage>
</organism>
<dbReference type="GO" id="GO:0016740">
    <property type="term" value="F:transferase activity"/>
    <property type="evidence" value="ECO:0007669"/>
    <property type="project" value="UniProtKB-KW"/>
</dbReference>
<evidence type="ECO:0000313" key="2">
    <source>
        <dbReference type="EMBL" id="EPX77173.1"/>
    </source>
</evidence>
<dbReference type="InterPro" id="IPR036736">
    <property type="entry name" value="ACP-like_sf"/>
</dbReference>
<comment type="caution">
    <text evidence="2">The sequence shown here is derived from an EMBL/GenBank/DDBJ whole genome shotgun (WGS) entry which is preliminary data.</text>
</comment>
<dbReference type="STRING" id="1123360.thalar_02894"/>
<name>S9QC65_9RHOB</name>
<dbReference type="SUPFAM" id="SSF47336">
    <property type="entry name" value="ACP-like"/>
    <property type="match status" value="1"/>
</dbReference>
<keyword evidence="3" id="KW-1185">Reference proteome</keyword>
<evidence type="ECO:0000313" key="3">
    <source>
        <dbReference type="Proteomes" id="UP000015351"/>
    </source>
</evidence>
<dbReference type="Pfam" id="PF00550">
    <property type="entry name" value="PP-binding"/>
    <property type="match status" value="1"/>
</dbReference>
<sequence>MRAIYAEFLGVPIIGKDENFFNAGGNSLLALKMQVSLQDRLEVPVTIVDIFRFPCPGQLAAHLSGGQQQPLAFL</sequence>
<feature type="domain" description="Carrier" evidence="1">
    <location>
        <begin position="1"/>
        <end position="67"/>
    </location>
</feature>
<dbReference type="HOGENOM" id="CLU_2683447_0_0_5"/>
<gene>
    <name evidence="2" type="ORF">thalar_02894</name>
</gene>
<dbReference type="PROSITE" id="PS50075">
    <property type="entry name" value="CARRIER"/>
    <property type="match status" value="1"/>
</dbReference>
<dbReference type="Proteomes" id="UP000015351">
    <property type="component" value="Unassembled WGS sequence"/>
</dbReference>
<reference evidence="3" key="1">
    <citation type="journal article" date="2013" name="Stand. Genomic Sci.">
        <title>Genome sequence of the Litoreibacter arenae type strain (DSM 19593(T)), a member of the Roseobacter clade isolated from sea sand.</title>
        <authorList>
            <person name="Riedel T."/>
            <person name="Fiebig A."/>
            <person name="Petersen J."/>
            <person name="Gronow S."/>
            <person name="Kyrpides N.C."/>
            <person name="Goker M."/>
            <person name="Klenk H.P."/>
        </authorList>
    </citation>
    <scope>NUCLEOTIDE SEQUENCE [LARGE SCALE GENOMIC DNA]</scope>
    <source>
        <strain evidence="3">DSM 19593</strain>
    </source>
</reference>
<keyword evidence="2" id="KW-0808">Transferase</keyword>
<accession>S9QC65</accession>
<protein>
    <submittedName>
        <fullName evidence="2">Transferase hexapeptide repeat protein</fullName>
    </submittedName>
</protein>